<dbReference type="Proteomes" id="UP000737171">
    <property type="component" value="Unassembled WGS sequence"/>
</dbReference>
<keyword evidence="1" id="KW-0175">Coiled coil</keyword>
<proteinExistence type="predicted"/>
<sequence length="234" mass="25332">MFGSRKAIVFDPYRGRRRRSVPAWLLLLMLGIALGIAAVVTVQHKLLPPRLSAADSHALRESFTKADAERERLLHERDSLQQQLDKTNAEARKRDTALGAAQGAAERARADLAALLATLPPDPRAAQNAVEVRIGRFTARRGSLDYEVVLTRRKAAKPLAGVMQIVVAGASAGGKPTTLTMEPVILSVEGHEIVSGSMRLPDDFTPRQTTVQVLDRPAGRSLGRRVLNVEGPSA</sequence>
<reference evidence="3 4" key="1">
    <citation type="submission" date="2020-05" db="EMBL/GenBank/DDBJ databases">
        <title>Aquincola sp. isolate from soil.</title>
        <authorList>
            <person name="Han J."/>
            <person name="Kim D.-U."/>
        </authorList>
    </citation>
    <scope>NUCLEOTIDE SEQUENCE [LARGE SCALE GENOMIC DNA]</scope>
    <source>
        <strain evidence="3 4">S2</strain>
    </source>
</reference>
<comment type="caution">
    <text evidence="3">The sequence shown here is derived from an EMBL/GenBank/DDBJ whole genome shotgun (WGS) entry which is preliminary data.</text>
</comment>
<gene>
    <name evidence="3" type="ORF">HLB44_00510</name>
</gene>
<evidence type="ECO:0000313" key="4">
    <source>
        <dbReference type="Proteomes" id="UP000737171"/>
    </source>
</evidence>
<name>A0ABX2ECC2_9BURK</name>
<keyword evidence="2" id="KW-0812">Transmembrane</keyword>
<keyword evidence="2" id="KW-1133">Transmembrane helix</keyword>
<keyword evidence="2" id="KW-0472">Membrane</keyword>
<protein>
    <submittedName>
        <fullName evidence="3">Uncharacterized protein</fullName>
    </submittedName>
</protein>
<keyword evidence="4" id="KW-1185">Reference proteome</keyword>
<accession>A0ABX2ECC2</accession>
<feature type="transmembrane region" description="Helical" evidence="2">
    <location>
        <begin position="21"/>
        <end position="42"/>
    </location>
</feature>
<dbReference type="RefSeq" id="WP_173119516.1">
    <property type="nucleotide sequence ID" value="NZ_JABRWJ010000001.1"/>
</dbReference>
<feature type="coiled-coil region" evidence="1">
    <location>
        <begin position="63"/>
        <end position="90"/>
    </location>
</feature>
<evidence type="ECO:0000256" key="2">
    <source>
        <dbReference type="SAM" id="Phobius"/>
    </source>
</evidence>
<dbReference type="EMBL" id="JABRWJ010000001">
    <property type="protein sequence ID" value="NRF65455.1"/>
    <property type="molecule type" value="Genomic_DNA"/>
</dbReference>
<evidence type="ECO:0000256" key="1">
    <source>
        <dbReference type="SAM" id="Coils"/>
    </source>
</evidence>
<organism evidence="3 4">
    <name type="scientific">Pseudaquabacterium terrae</name>
    <dbReference type="NCBI Taxonomy" id="2732868"/>
    <lineage>
        <taxon>Bacteria</taxon>
        <taxon>Pseudomonadati</taxon>
        <taxon>Pseudomonadota</taxon>
        <taxon>Betaproteobacteria</taxon>
        <taxon>Burkholderiales</taxon>
        <taxon>Sphaerotilaceae</taxon>
        <taxon>Pseudaquabacterium</taxon>
    </lineage>
</organism>
<evidence type="ECO:0000313" key="3">
    <source>
        <dbReference type="EMBL" id="NRF65455.1"/>
    </source>
</evidence>